<feature type="DNA-binding region" description="OmpR/PhoB-type" evidence="7">
    <location>
        <begin position="138"/>
        <end position="238"/>
    </location>
</feature>
<dbReference type="SMART" id="SM00448">
    <property type="entry name" value="REC"/>
    <property type="match status" value="1"/>
</dbReference>
<dbReference type="InterPro" id="IPR011006">
    <property type="entry name" value="CheY-like_superfamily"/>
</dbReference>
<dbReference type="GO" id="GO:0006355">
    <property type="term" value="P:regulation of DNA-templated transcription"/>
    <property type="evidence" value="ECO:0007669"/>
    <property type="project" value="InterPro"/>
</dbReference>
<dbReference type="InterPro" id="IPR016032">
    <property type="entry name" value="Sig_transdc_resp-reg_C-effctor"/>
</dbReference>
<keyword evidence="11" id="KW-1185">Reference proteome</keyword>
<evidence type="ECO:0000313" key="11">
    <source>
        <dbReference type="Proteomes" id="UP000294746"/>
    </source>
</evidence>
<protein>
    <submittedName>
        <fullName evidence="10">DNA-binding response OmpR family regulator</fullName>
    </submittedName>
</protein>
<gene>
    <name evidence="10" type="ORF">EDD57_1169</name>
</gene>
<evidence type="ECO:0000256" key="1">
    <source>
        <dbReference type="ARBA" id="ARBA00022553"/>
    </source>
</evidence>
<feature type="domain" description="OmpR/PhoB-type" evidence="9">
    <location>
        <begin position="138"/>
        <end position="238"/>
    </location>
</feature>
<evidence type="ECO:0000256" key="4">
    <source>
        <dbReference type="ARBA" id="ARBA00023125"/>
    </source>
</evidence>
<evidence type="ECO:0000256" key="6">
    <source>
        <dbReference type="PROSITE-ProRule" id="PRU00169"/>
    </source>
</evidence>
<dbReference type="InterPro" id="IPR036388">
    <property type="entry name" value="WH-like_DNA-bd_sf"/>
</dbReference>
<dbReference type="CDD" id="cd17574">
    <property type="entry name" value="REC_OmpR"/>
    <property type="match status" value="1"/>
</dbReference>
<dbReference type="Pfam" id="PF00072">
    <property type="entry name" value="Response_reg"/>
    <property type="match status" value="1"/>
</dbReference>
<dbReference type="GO" id="GO:0032993">
    <property type="term" value="C:protein-DNA complex"/>
    <property type="evidence" value="ECO:0007669"/>
    <property type="project" value="TreeGrafter"/>
</dbReference>
<feature type="modified residue" description="4-aspartylphosphate" evidence="6">
    <location>
        <position position="65"/>
    </location>
</feature>
<dbReference type="InterPro" id="IPR001789">
    <property type="entry name" value="Sig_transdc_resp-reg_receiver"/>
</dbReference>
<dbReference type="SUPFAM" id="SSF46894">
    <property type="entry name" value="C-terminal effector domain of the bipartite response regulators"/>
    <property type="match status" value="1"/>
</dbReference>
<dbReference type="Pfam" id="PF00486">
    <property type="entry name" value="Trans_reg_C"/>
    <property type="match status" value="1"/>
</dbReference>
<evidence type="ECO:0000256" key="3">
    <source>
        <dbReference type="ARBA" id="ARBA00023015"/>
    </source>
</evidence>
<evidence type="ECO:0000256" key="5">
    <source>
        <dbReference type="ARBA" id="ARBA00023163"/>
    </source>
</evidence>
<keyword evidence="1 6" id="KW-0597">Phosphoprotein</keyword>
<dbReference type="InterPro" id="IPR039420">
    <property type="entry name" value="WalR-like"/>
</dbReference>
<accession>A0A4R2RYD5</accession>
<evidence type="ECO:0000256" key="7">
    <source>
        <dbReference type="PROSITE-ProRule" id="PRU01091"/>
    </source>
</evidence>
<organism evidence="10 11">
    <name type="scientific">Baia soyae</name>
    <dbReference type="NCBI Taxonomy" id="1544746"/>
    <lineage>
        <taxon>Bacteria</taxon>
        <taxon>Bacillati</taxon>
        <taxon>Bacillota</taxon>
        <taxon>Bacilli</taxon>
        <taxon>Bacillales</taxon>
        <taxon>Thermoactinomycetaceae</taxon>
        <taxon>Baia</taxon>
    </lineage>
</organism>
<keyword evidence="3" id="KW-0805">Transcription regulation</keyword>
<dbReference type="PANTHER" id="PTHR48111:SF73">
    <property type="entry name" value="ALKALINE PHOSPHATASE SYNTHESIS TRANSCRIPTIONAL REGULATORY PROTEIN PHOP"/>
    <property type="match status" value="1"/>
</dbReference>
<reference evidence="10 11" key="1">
    <citation type="submission" date="2019-03" db="EMBL/GenBank/DDBJ databases">
        <title>Genomic Encyclopedia of Type Strains, Phase IV (KMG-IV): sequencing the most valuable type-strain genomes for metagenomic binning, comparative biology and taxonomic classification.</title>
        <authorList>
            <person name="Goeker M."/>
        </authorList>
    </citation>
    <scope>NUCLEOTIDE SEQUENCE [LARGE SCALE GENOMIC DNA]</scope>
    <source>
        <strain evidence="10 11">DSM 46831</strain>
    </source>
</reference>
<keyword evidence="2" id="KW-0902">Two-component regulatory system</keyword>
<sequence length="248" mass="28258">MSFSLKFEIARVKMDKILFVEDDESLGMAIEFSLKSEGFDVTRVTTVAESKLQFQNETFDVAILDIGLPDGNGYDLCTYLKSRSNIPIIFLTALDEEANVVMGLEMGGDDYVTKPFRLQELLSRVRVQLRKKSTTTSVTELTSGNVKVEVESAKVFKNGNLVSLTNLEYKLLLTLMSNANKTIQRDEILEKITTDDEIFFDENTLSVYIRRLRSKIEDDPKKPVCIVTQRGLGYRWDQDVMETVRKHS</sequence>
<dbReference type="Gene3D" id="3.40.50.2300">
    <property type="match status" value="1"/>
</dbReference>
<dbReference type="AlphaFoldDB" id="A0A4R2RYD5"/>
<evidence type="ECO:0000259" key="8">
    <source>
        <dbReference type="PROSITE" id="PS50110"/>
    </source>
</evidence>
<dbReference type="Proteomes" id="UP000294746">
    <property type="component" value="Unassembled WGS sequence"/>
</dbReference>
<dbReference type="Gene3D" id="1.10.10.10">
    <property type="entry name" value="Winged helix-like DNA-binding domain superfamily/Winged helix DNA-binding domain"/>
    <property type="match status" value="1"/>
</dbReference>
<dbReference type="SUPFAM" id="SSF52172">
    <property type="entry name" value="CheY-like"/>
    <property type="match status" value="1"/>
</dbReference>
<dbReference type="PROSITE" id="PS50110">
    <property type="entry name" value="RESPONSE_REGULATORY"/>
    <property type="match status" value="1"/>
</dbReference>
<feature type="domain" description="Response regulatory" evidence="8">
    <location>
        <begin position="16"/>
        <end position="129"/>
    </location>
</feature>
<proteinExistence type="predicted"/>
<dbReference type="CDD" id="cd00383">
    <property type="entry name" value="trans_reg_C"/>
    <property type="match status" value="1"/>
</dbReference>
<evidence type="ECO:0000259" key="9">
    <source>
        <dbReference type="PROSITE" id="PS51755"/>
    </source>
</evidence>
<dbReference type="GO" id="GO:0000156">
    <property type="term" value="F:phosphorelay response regulator activity"/>
    <property type="evidence" value="ECO:0007669"/>
    <property type="project" value="TreeGrafter"/>
</dbReference>
<dbReference type="PANTHER" id="PTHR48111">
    <property type="entry name" value="REGULATOR OF RPOS"/>
    <property type="match status" value="1"/>
</dbReference>
<keyword evidence="5" id="KW-0804">Transcription</keyword>
<comment type="caution">
    <text evidence="10">The sequence shown here is derived from an EMBL/GenBank/DDBJ whole genome shotgun (WGS) entry which is preliminary data.</text>
</comment>
<evidence type="ECO:0000256" key="2">
    <source>
        <dbReference type="ARBA" id="ARBA00023012"/>
    </source>
</evidence>
<dbReference type="GO" id="GO:0000976">
    <property type="term" value="F:transcription cis-regulatory region binding"/>
    <property type="evidence" value="ECO:0007669"/>
    <property type="project" value="TreeGrafter"/>
</dbReference>
<dbReference type="GO" id="GO:0005829">
    <property type="term" value="C:cytosol"/>
    <property type="evidence" value="ECO:0007669"/>
    <property type="project" value="TreeGrafter"/>
</dbReference>
<keyword evidence="4 7" id="KW-0238">DNA-binding</keyword>
<dbReference type="Gene3D" id="6.10.250.690">
    <property type="match status" value="1"/>
</dbReference>
<dbReference type="SMART" id="SM00862">
    <property type="entry name" value="Trans_reg_C"/>
    <property type="match status" value="1"/>
</dbReference>
<name>A0A4R2RYD5_9BACL</name>
<evidence type="ECO:0000313" key="10">
    <source>
        <dbReference type="EMBL" id="TCP68548.1"/>
    </source>
</evidence>
<dbReference type="InterPro" id="IPR001867">
    <property type="entry name" value="OmpR/PhoB-type_DNA-bd"/>
</dbReference>
<dbReference type="PROSITE" id="PS51755">
    <property type="entry name" value="OMPR_PHOB"/>
    <property type="match status" value="1"/>
</dbReference>
<dbReference type="EMBL" id="SLXV01000016">
    <property type="protein sequence ID" value="TCP68548.1"/>
    <property type="molecule type" value="Genomic_DNA"/>
</dbReference>